<dbReference type="OrthoDB" id="2588702at2759"/>
<evidence type="ECO:0000256" key="4">
    <source>
        <dbReference type="SAM" id="MobiDB-lite"/>
    </source>
</evidence>
<sequence>MSANASNIRRFFVGLAIPEGGVHIVGGNDGDAFIAFATDEDARKAMLLDRQTINGAPVRLFLSSKTEMQSVIESARSSALYTGVATAPTTTTVPQKTEAMQALDVTAPTLPISFPSYRNGAVRDSYPEVRSEQLTYPVKRSTPPPNRSFEPSAPNLYPGSNMGVPPRLPDAPVVQEPLPPIRDYDFNPQPTASFSRYDGVRDRTSVAIDYPPPRDHPPASNPPSDSYRSYYEGSAYDRHASDNRFVPHPKESSRDDPRNAYDVRYNRNTSDHRFEYNKPVSPPRPLPERIARDGFSRDLEVIDSDLGPYPPYPPPDRHRPPPAYERQQLPFPDSRGHAERDFSVRPPWLNEDAIPQGSKRPLQPQQDLDEYGARKRRVSSYAPPVKPTGDALPVETEFVVRLAVPVVEAGVKSVFDILRGVHIVPKWGIRIEEDALQRPTGYIYIMLTARESLDRALTFDGRPYKGKTVKITQSSLDEFYRVTDSNFRSKCPPEIIKKLPSPGEPFTPPYHEDGCLEVAELPPDTTRSEIVRFLGAPGLSASDVVIASFPPSDRTAPRSSKSVRALVVLPSAKDIQILLSAKARPLRPDGAFPPVRLTSISRLQLEAFSAYCLDGKPISDVPKAEKAPVTNSTEPAKPHESEPLTCAFLSGLSRYLKDSEVLRLFPSILIPGDAIRMVPPANTSAYIDFISENNCRRAMSDVTGKESDAKRAHPDIRLQPISRGEMETRLESIPKPDEPHNPERNTRPPIRDPRDTRSWDPRTGPRPSHHVSPVPFRSRSPPSGRQGYSDPYYDHSVPSVPFEDGPGDAYIGSNRRPRPPMEMPPHPGPPPSEYHQPRPGDHQVLPPGRRAVSDFVTVFVGNLPHSVTVDQLASLMRDYYFVPGSVRIRRDVHGVPTGEALVDFNSNYDADRVVQDLNGYRIAGRVTFGPCFRWFGLVFGYSATNLLTLACIFAIAYRRLCIQPLYKVLENVEANV</sequence>
<feature type="compositionally biased region" description="Low complexity" evidence="4">
    <location>
        <begin position="771"/>
        <end position="783"/>
    </location>
</feature>
<dbReference type="Pfam" id="PF00076">
    <property type="entry name" value="RRM_1"/>
    <property type="match status" value="1"/>
</dbReference>
<evidence type="ECO:0000256" key="1">
    <source>
        <dbReference type="ARBA" id="ARBA00022737"/>
    </source>
</evidence>
<dbReference type="InterPro" id="IPR050666">
    <property type="entry name" value="ESRP"/>
</dbReference>
<dbReference type="InterPro" id="IPR012677">
    <property type="entry name" value="Nucleotide-bd_a/b_plait_sf"/>
</dbReference>
<feature type="transmembrane region" description="Helical" evidence="5">
    <location>
        <begin position="934"/>
        <end position="957"/>
    </location>
</feature>
<feature type="compositionally biased region" description="Basic and acidic residues" evidence="4">
    <location>
        <begin position="724"/>
        <end position="760"/>
    </location>
</feature>
<dbReference type="GO" id="GO:0003723">
    <property type="term" value="F:RNA binding"/>
    <property type="evidence" value="ECO:0007669"/>
    <property type="project" value="UniProtKB-UniRule"/>
</dbReference>
<keyword evidence="5" id="KW-0472">Membrane</keyword>
<dbReference type="InterPro" id="IPR000504">
    <property type="entry name" value="RRM_dom"/>
</dbReference>
<accession>A0A8E0VQ94</accession>
<feature type="compositionally biased region" description="Basic and acidic residues" evidence="4">
    <location>
        <begin position="700"/>
        <end position="716"/>
    </location>
</feature>
<evidence type="ECO:0000313" key="8">
    <source>
        <dbReference type="Proteomes" id="UP000728185"/>
    </source>
</evidence>
<gene>
    <name evidence="7" type="ORF">FBUS_03844</name>
</gene>
<dbReference type="Gene3D" id="3.30.70.330">
    <property type="match status" value="3"/>
</dbReference>
<keyword evidence="2 3" id="KW-0694">RNA-binding</keyword>
<feature type="region of interest" description="Disordered" evidence="4">
    <location>
        <begin position="700"/>
        <end position="847"/>
    </location>
</feature>
<feature type="domain" description="RRM" evidence="6">
    <location>
        <begin position="856"/>
        <end position="925"/>
    </location>
</feature>
<feature type="compositionally biased region" description="Basic and acidic residues" evidence="4">
    <location>
        <begin position="286"/>
        <end position="300"/>
    </location>
</feature>
<organism evidence="7 8">
    <name type="scientific">Fasciolopsis buskii</name>
    <dbReference type="NCBI Taxonomy" id="27845"/>
    <lineage>
        <taxon>Eukaryota</taxon>
        <taxon>Metazoa</taxon>
        <taxon>Spiralia</taxon>
        <taxon>Lophotrochozoa</taxon>
        <taxon>Platyhelminthes</taxon>
        <taxon>Trematoda</taxon>
        <taxon>Digenea</taxon>
        <taxon>Plagiorchiida</taxon>
        <taxon>Echinostomata</taxon>
        <taxon>Echinostomatoidea</taxon>
        <taxon>Fasciolidae</taxon>
        <taxon>Fasciolopsis</taxon>
    </lineage>
</organism>
<keyword evidence="5" id="KW-0812">Transmembrane</keyword>
<dbReference type="PROSITE" id="PS50102">
    <property type="entry name" value="RRM"/>
    <property type="match status" value="1"/>
</dbReference>
<dbReference type="CDD" id="cd00590">
    <property type="entry name" value="RRM_SF"/>
    <property type="match status" value="1"/>
</dbReference>
<proteinExistence type="predicted"/>
<keyword evidence="8" id="KW-1185">Reference proteome</keyword>
<reference evidence="7" key="1">
    <citation type="submission" date="2019-05" db="EMBL/GenBank/DDBJ databases">
        <title>Annotation for the trematode Fasciolopsis buski.</title>
        <authorList>
            <person name="Choi Y.-J."/>
        </authorList>
    </citation>
    <scope>NUCLEOTIDE SEQUENCE</scope>
    <source>
        <strain evidence="7">HT</strain>
        <tissue evidence="7">Whole worm</tissue>
    </source>
</reference>
<feature type="region of interest" description="Disordered" evidence="4">
    <location>
        <begin position="622"/>
        <end position="641"/>
    </location>
</feature>
<dbReference type="InterPro" id="IPR035979">
    <property type="entry name" value="RBD_domain_sf"/>
</dbReference>
<feature type="region of interest" description="Disordered" evidence="4">
    <location>
        <begin position="126"/>
        <end position="341"/>
    </location>
</feature>
<dbReference type="Proteomes" id="UP000728185">
    <property type="component" value="Unassembled WGS sequence"/>
</dbReference>
<keyword evidence="5" id="KW-1133">Transmembrane helix</keyword>
<evidence type="ECO:0000256" key="2">
    <source>
        <dbReference type="ARBA" id="ARBA00022884"/>
    </source>
</evidence>
<evidence type="ECO:0000256" key="3">
    <source>
        <dbReference type="PROSITE-ProRule" id="PRU00176"/>
    </source>
</evidence>
<evidence type="ECO:0000313" key="7">
    <source>
        <dbReference type="EMBL" id="KAA0200721.1"/>
    </source>
</evidence>
<evidence type="ECO:0000256" key="5">
    <source>
        <dbReference type="SAM" id="Phobius"/>
    </source>
</evidence>
<comment type="caution">
    <text evidence="7">The sequence shown here is derived from an EMBL/GenBank/DDBJ whole genome shotgun (WGS) entry which is preliminary data.</text>
</comment>
<dbReference type="PANTHER" id="PTHR13976">
    <property type="entry name" value="HETEROGENEOUS NUCLEAR RIBONUCLEOPROTEIN-RELATED"/>
    <property type="match status" value="1"/>
</dbReference>
<dbReference type="EMBL" id="LUCM01000338">
    <property type="protein sequence ID" value="KAA0200721.1"/>
    <property type="molecule type" value="Genomic_DNA"/>
</dbReference>
<protein>
    <submittedName>
        <fullName evidence="7">RNA-binding protein 12</fullName>
    </submittedName>
</protein>
<name>A0A8E0VQ94_9TREM</name>
<evidence type="ECO:0000259" key="6">
    <source>
        <dbReference type="PROSITE" id="PS50102"/>
    </source>
</evidence>
<dbReference type="AlphaFoldDB" id="A0A8E0VQ94"/>
<feature type="compositionally biased region" description="Basic and acidic residues" evidence="4">
    <location>
        <begin position="248"/>
        <end position="276"/>
    </location>
</feature>
<dbReference type="SMART" id="SM00360">
    <property type="entry name" value="RRM"/>
    <property type="match status" value="1"/>
</dbReference>
<keyword evidence="1" id="KW-0677">Repeat</keyword>
<feature type="compositionally biased region" description="Pro residues" evidence="4">
    <location>
        <begin position="820"/>
        <end position="832"/>
    </location>
</feature>
<dbReference type="SUPFAM" id="SSF54928">
    <property type="entry name" value="RNA-binding domain, RBD"/>
    <property type="match status" value="2"/>
</dbReference>